<feature type="region of interest" description="Disordered" evidence="1">
    <location>
        <begin position="230"/>
        <end position="590"/>
    </location>
</feature>
<reference evidence="2 3" key="2">
    <citation type="journal article" date="2013" name="J. Biotechnol.">
        <title>Complete genome sequence of the kirromycin producer Streptomyces collinus Tu 365 consisting of a linear chromosome and two linear plasmids.</title>
        <authorList>
            <person name="Ruckert C."/>
            <person name="Szczepanowski R."/>
            <person name="Albersmeier A."/>
            <person name="Goesmann A."/>
            <person name="Iftime D."/>
            <person name="Musiol E.M."/>
            <person name="Blin K."/>
            <person name="Wohlleben W."/>
            <person name="Puhler A."/>
            <person name="Kalinowski J."/>
            <person name="Weber T."/>
        </authorList>
    </citation>
    <scope>NUCLEOTIDE SEQUENCE [LARGE SCALE GENOMIC DNA]</scope>
    <source>
        <strain evidence="3">DSM 40733 / Tue 365</strain>
    </source>
</reference>
<feature type="compositionally biased region" description="Polar residues" evidence="1">
    <location>
        <begin position="461"/>
        <end position="471"/>
    </location>
</feature>
<dbReference type="Gene3D" id="1.20.1260.20">
    <property type="entry name" value="PPE superfamily"/>
    <property type="match status" value="1"/>
</dbReference>
<gene>
    <name evidence="2" type="ORF">B446_26775</name>
</gene>
<feature type="compositionally biased region" description="Low complexity" evidence="1">
    <location>
        <begin position="236"/>
        <end position="247"/>
    </location>
</feature>
<feature type="compositionally biased region" description="Low complexity" evidence="1">
    <location>
        <begin position="542"/>
        <end position="556"/>
    </location>
</feature>
<feature type="compositionally biased region" description="Low complexity" evidence="1">
    <location>
        <begin position="294"/>
        <end position="316"/>
    </location>
</feature>
<accession>S5UY00</accession>
<feature type="compositionally biased region" description="Low complexity" evidence="1">
    <location>
        <begin position="442"/>
        <end position="452"/>
    </location>
</feature>
<evidence type="ECO:0000256" key="1">
    <source>
        <dbReference type="SAM" id="MobiDB-lite"/>
    </source>
</evidence>
<feature type="compositionally biased region" description="Polar residues" evidence="1">
    <location>
        <begin position="509"/>
        <end position="520"/>
    </location>
</feature>
<dbReference type="KEGG" id="sci:B446_26775"/>
<feature type="compositionally biased region" description="Basic and acidic residues" evidence="1">
    <location>
        <begin position="145"/>
        <end position="169"/>
    </location>
</feature>
<dbReference type="InterPro" id="IPR038332">
    <property type="entry name" value="PPE_sf"/>
</dbReference>
<name>S5UY00_STRC3</name>
<feature type="compositionally biased region" description="Pro residues" evidence="1">
    <location>
        <begin position="327"/>
        <end position="336"/>
    </location>
</feature>
<dbReference type="eggNOG" id="ENOG5033TPP">
    <property type="taxonomic scope" value="Bacteria"/>
</dbReference>
<dbReference type="Proteomes" id="UP000015423">
    <property type="component" value="Chromosome"/>
</dbReference>
<protein>
    <submittedName>
        <fullName evidence="2">Uncharacterized protein</fullName>
    </submittedName>
</protein>
<organism evidence="2 3">
    <name type="scientific">Streptomyces collinus (strain DSM 40733 / Tue 365)</name>
    <dbReference type="NCBI Taxonomy" id="1214242"/>
    <lineage>
        <taxon>Bacteria</taxon>
        <taxon>Bacillati</taxon>
        <taxon>Actinomycetota</taxon>
        <taxon>Actinomycetes</taxon>
        <taxon>Kitasatosporales</taxon>
        <taxon>Streptomycetaceae</taxon>
        <taxon>Streptomyces</taxon>
    </lineage>
</organism>
<dbReference type="HOGENOM" id="CLU_035607_0_0_11"/>
<feature type="compositionally biased region" description="Polar residues" evidence="1">
    <location>
        <begin position="426"/>
        <end position="435"/>
    </location>
</feature>
<feature type="region of interest" description="Disordered" evidence="1">
    <location>
        <begin position="139"/>
        <end position="169"/>
    </location>
</feature>
<dbReference type="AlphaFoldDB" id="S5UY00"/>
<proteinExistence type="predicted"/>
<dbReference type="RefSeq" id="WP_020942578.1">
    <property type="nucleotide sequence ID" value="NC_021985.1"/>
</dbReference>
<sequence length="590" mass="60452">MSDNWQKQPQYKTGLEQANTESVVANAVSGVKNLFRGTPLGSTHFDDAALNAMIDLVEHANPEHLEMAGKALWDARDAVGRAATDLTKNIRAVLADWEGEGADQFDTWTQSLLTYTKQLETYAHVAGTQISTAATGLASVRKSMPPRDTRPAAEQKKPSELPHAKRVDSNPDFVLAKQVEKNRQDAINQMVRLGSFYSVAAAGLQSNQEPKPIQAIPDVGVARARDGVDAQRRVISPEASTSTPASTVRRSVADGHGPTPVSHGTESGGGVPPLQQVHEPHAPAHHDVGTEINTAGTLPSTAPAAPSGPSAPTLPTAGGGGQSTPLPSGPMTPPIVPTVGRTTGYGPTSRLPISAQGRTGPSGTVRGRVPQEPEGQSGRTVTGGRSPQGPEGQAARAMGRTTPAGQSAVRGATQQTGRSPMGRSITGGTPRTSNTPGGRPGVAGPAGAARNGVVGGKPVTGRSSAGTSNTRVPRGMVVGAEEPVSATQPKGALGQRGVVGASAAKADPGTSQSVLRSASNPEGAIGAQRNAAGSKSGGPESGVRGARLGRGAVGNRQNANGETDGAGAPGEKQQHPRQQKQRREVQEKRD</sequence>
<feature type="compositionally biased region" description="Basic and acidic residues" evidence="1">
    <location>
        <begin position="581"/>
        <end position="590"/>
    </location>
</feature>
<dbReference type="STRING" id="1214242.B446_26775"/>
<evidence type="ECO:0000313" key="2">
    <source>
        <dbReference type="EMBL" id="AGS72163.1"/>
    </source>
</evidence>
<reference evidence="3" key="1">
    <citation type="submission" date="2012-10" db="EMBL/GenBank/DDBJ databases">
        <title>The complete genome sequence of Streptomyces collinus Tu 365.</title>
        <authorList>
            <person name="Ruckert C."/>
            <person name="Szczepanowski R."/>
            <person name="Goesmann A."/>
            <person name="Pross E.K."/>
            <person name="Musiol E.M."/>
            <person name="Blin K."/>
            <person name="Wohlleben W."/>
            <person name="Puhler A."/>
            <person name="Weber T."/>
            <person name="Kalinowski J."/>
        </authorList>
    </citation>
    <scope>NUCLEOTIDE SEQUENCE [LARGE SCALE GENOMIC DNA]</scope>
    <source>
        <strain evidence="3">DSM 40733 / Tue 365</strain>
    </source>
</reference>
<dbReference type="EMBL" id="CP006259">
    <property type="protein sequence ID" value="AGS72163.1"/>
    <property type="molecule type" value="Genomic_DNA"/>
</dbReference>
<keyword evidence="3" id="KW-1185">Reference proteome</keyword>
<feature type="compositionally biased region" description="Basic and acidic residues" evidence="1">
    <location>
        <begin position="278"/>
        <end position="289"/>
    </location>
</feature>
<evidence type="ECO:0000313" key="3">
    <source>
        <dbReference type="Proteomes" id="UP000015423"/>
    </source>
</evidence>